<gene>
    <name evidence="1" type="ORF">HT102_11955</name>
</gene>
<dbReference type="Proteomes" id="UP000642993">
    <property type="component" value="Unassembled WGS sequence"/>
</dbReference>
<dbReference type="SUPFAM" id="SSF55961">
    <property type="entry name" value="Bet v1-like"/>
    <property type="match status" value="1"/>
</dbReference>
<dbReference type="InterPro" id="IPR014488">
    <property type="entry name" value="UCP017371"/>
</dbReference>
<comment type="caution">
    <text evidence="1">The sequence shown here is derived from an EMBL/GenBank/DDBJ whole genome shotgun (WGS) entry which is preliminary data.</text>
</comment>
<dbReference type="Pfam" id="PF10604">
    <property type="entry name" value="Polyketide_cyc2"/>
    <property type="match status" value="1"/>
</dbReference>
<dbReference type="InterPro" id="IPR019587">
    <property type="entry name" value="Polyketide_cyclase/dehydratase"/>
</dbReference>
<accession>A0A927PLT5</accession>
<dbReference type="InterPro" id="IPR023393">
    <property type="entry name" value="START-like_dom_sf"/>
</dbReference>
<evidence type="ECO:0000313" key="1">
    <source>
        <dbReference type="EMBL" id="MBD8507198.1"/>
    </source>
</evidence>
<sequence>MSTPNKVSASSTVTIDAPAEAVIAALADYSTVRPKLLTEHFHDYRVVEGGVGSGTVAEWTLQATKKRSREIRAAVEAAGSTIIERDANSSMVTTWSVEPSGTGSIVTTSTEWNGAGGVGGFFERTFAPLGLRKIQAAMLSNLQAHLTR</sequence>
<keyword evidence="2" id="KW-1185">Reference proteome</keyword>
<dbReference type="PIRSF" id="PIRSF017371">
    <property type="entry name" value="UCP017371"/>
    <property type="match status" value="1"/>
</dbReference>
<dbReference type="RefSeq" id="WP_192039663.1">
    <property type="nucleotide sequence ID" value="NZ_JACYWE010000007.1"/>
</dbReference>
<name>A0A927PLT5_9ACTN</name>
<dbReference type="EMBL" id="JACYWE010000007">
    <property type="protein sequence ID" value="MBD8507198.1"/>
    <property type="molecule type" value="Genomic_DNA"/>
</dbReference>
<reference evidence="1" key="1">
    <citation type="submission" date="2020-09" db="EMBL/GenBank/DDBJ databases">
        <title>Hoyosella lacisalsi sp. nov., a halotolerant actinobacterium isolated from soil of Lake Gudzhirganskoe.</title>
        <authorList>
            <person name="Yang Q."/>
            <person name="Guo P.Y."/>
            <person name="Liu S.W."/>
            <person name="Li F.N."/>
            <person name="Sun C.H."/>
        </authorList>
    </citation>
    <scope>NUCLEOTIDE SEQUENCE</scope>
    <source>
        <strain evidence="1">G463</strain>
    </source>
</reference>
<dbReference type="AlphaFoldDB" id="A0A927PLT5"/>
<proteinExistence type="predicted"/>
<dbReference type="Gene3D" id="3.30.530.20">
    <property type="match status" value="1"/>
</dbReference>
<protein>
    <submittedName>
        <fullName evidence="1">SRPBCC family protein</fullName>
    </submittedName>
</protein>
<organism evidence="1 2">
    <name type="scientific">Lolliginicoccus lacisalsi</name>
    <dbReference type="NCBI Taxonomy" id="2742202"/>
    <lineage>
        <taxon>Bacteria</taxon>
        <taxon>Bacillati</taxon>
        <taxon>Actinomycetota</taxon>
        <taxon>Actinomycetes</taxon>
        <taxon>Mycobacteriales</taxon>
        <taxon>Hoyosellaceae</taxon>
        <taxon>Lolliginicoccus</taxon>
    </lineage>
</organism>
<evidence type="ECO:0000313" key="2">
    <source>
        <dbReference type="Proteomes" id="UP000642993"/>
    </source>
</evidence>